<evidence type="ECO:0000313" key="1">
    <source>
        <dbReference type="EMBL" id="JAE25001.1"/>
    </source>
</evidence>
<sequence>MAGKDDKLVMSVVTSLPALPSCLSGQPPEKMGRPELGHEDGVISLDLCL</sequence>
<proteinExistence type="predicted"/>
<organism evidence="1">
    <name type="scientific">Arundo donax</name>
    <name type="common">Giant reed</name>
    <name type="synonym">Donax arundinaceus</name>
    <dbReference type="NCBI Taxonomy" id="35708"/>
    <lineage>
        <taxon>Eukaryota</taxon>
        <taxon>Viridiplantae</taxon>
        <taxon>Streptophyta</taxon>
        <taxon>Embryophyta</taxon>
        <taxon>Tracheophyta</taxon>
        <taxon>Spermatophyta</taxon>
        <taxon>Magnoliopsida</taxon>
        <taxon>Liliopsida</taxon>
        <taxon>Poales</taxon>
        <taxon>Poaceae</taxon>
        <taxon>PACMAD clade</taxon>
        <taxon>Arundinoideae</taxon>
        <taxon>Arundineae</taxon>
        <taxon>Arundo</taxon>
    </lineage>
</organism>
<reference evidence="1" key="2">
    <citation type="journal article" date="2015" name="Data Brief">
        <title>Shoot transcriptome of the giant reed, Arundo donax.</title>
        <authorList>
            <person name="Barrero R.A."/>
            <person name="Guerrero F.D."/>
            <person name="Moolhuijzen P."/>
            <person name="Goolsby J.A."/>
            <person name="Tidwell J."/>
            <person name="Bellgard S.E."/>
            <person name="Bellgard M.I."/>
        </authorList>
    </citation>
    <scope>NUCLEOTIDE SEQUENCE</scope>
    <source>
        <tissue evidence="1">Shoot tissue taken approximately 20 cm above the soil surface</tissue>
    </source>
</reference>
<dbReference type="EMBL" id="GBRH01172895">
    <property type="protein sequence ID" value="JAE25001.1"/>
    <property type="molecule type" value="Transcribed_RNA"/>
</dbReference>
<dbReference type="AlphaFoldDB" id="A0A0A9GR22"/>
<protein>
    <submittedName>
        <fullName evidence="1">Uncharacterized protein</fullName>
    </submittedName>
</protein>
<reference evidence="1" key="1">
    <citation type="submission" date="2014-09" db="EMBL/GenBank/DDBJ databases">
        <authorList>
            <person name="Magalhaes I.L.F."/>
            <person name="Oliveira U."/>
            <person name="Santos F.R."/>
            <person name="Vidigal T.H.D.A."/>
            <person name="Brescovit A.D."/>
            <person name="Santos A.J."/>
        </authorList>
    </citation>
    <scope>NUCLEOTIDE SEQUENCE</scope>
    <source>
        <tissue evidence="1">Shoot tissue taken approximately 20 cm above the soil surface</tissue>
    </source>
</reference>
<accession>A0A0A9GR22</accession>
<name>A0A0A9GR22_ARUDO</name>